<sequence length="150" mass="17285">MSDPNYLKHSAAIACGFAGAGRPLHDTFWTLDKMIYQNHLTFTSQLLNVYGIWVVKLSIRAYLLALNFSKRNRWVIWETFAYVTVFKFILPVIQHFGLCRPLTSRWDTRIKDKQRWSQTVQNSIAYTQAISTIVTGMIYATAPIAHLQSV</sequence>
<evidence type="ECO:0000313" key="2">
    <source>
        <dbReference type="Proteomes" id="UP000799754"/>
    </source>
</evidence>
<keyword evidence="2" id="KW-1185">Reference proteome</keyword>
<evidence type="ECO:0000313" key="1">
    <source>
        <dbReference type="EMBL" id="KAF2628945.1"/>
    </source>
</evidence>
<protein>
    <submittedName>
        <fullName evidence="1">Uncharacterized protein</fullName>
    </submittedName>
</protein>
<comment type="caution">
    <text evidence="1">The sequence shown here is derived from an EMBL/GenBank/DDBJ whole genome shotgun (WGS) entry which is preliminary data.</text>
</comment>
<organism evidence="1 2">
    <name type="scientific">Macroventuria anomochaeta</name>
    <dbReference type="NCBI Taxonomy" id="301207"/>
    <lineage>
        <taxon>Eukaryota</taxon>
        <taxon>Fungi</taxon>
        <taxon>Dikarya</taxon>
        <taxon>Ascomycota</taxon>
        <taxon>Pezizomycotina</taxon>
        <taxon>Dothideomycetes</taxon>
        <taxon>Pleosporomycetidae</taxon>
        <taxon>Pleosporales</taxon>
        <taxon>Pleosporineae</taxon>
        <taxon>Didymellaceae</taxon>
        <taxon>Macroventuria</taxon>
    </lineage>
</organism>
<dbReference type="Proteomes" id="UP000799754">
    <property type="component" value="Unassembled WGS sequence"/>
</dbReference>
<proteinExistence type="predicted"/>
<accession>A0ACB6S5N9</accession>
<reference evidence="1" key="1">
    <citation type="journal article" date="2020" name="Stud. Mycol.">
        <title>101 Dothideomycetes genomes: a test case for predicting lifestyles and emergence of pathogens.</title>
        <authorList>
            <person name="Haridas S."/>
            <person name="Albert R."/>
            <person name="Binder M."/>
            <person name="Bloem J."/>
            <person name="Labutti K."/>
            <person name="Salamov A."/>
            <person name="Andreopoulos B."/>
            <person name="Baker S."/>
            <person name="Barry K."/>
            <person name="Bills G."/>
            <person name="Bluhm B."/>
            <person name="Cannon C."/>
            <person name="Castanera R."/>
            <person name="Culley D."/>
            <person name="Daum C."/>
            <person name="Ezra D."/>
            <person name="Gonzalez J."/>
            <person name="Henrissat B."/>
            <person name="Kuo A."/>
            <person name="Liang C."/>
            <person name="Lipzen A."/>
            <person name="Lutzoni F."/>
            <person name="Magnuson J."/>
            <person name="Mondo S."/>
            <person name="Nolan M."/>
            <person name="Ohm R."/>
            <person name="Pangilinan J."/>
            <person name="Park H.-J."/>
            <person name="Ramirez L."/>
            <person name="Alfaro M."/>
            <person name="Sun H."/>
            <person name="Tritt A."/>
            <person name="Yoshinaga Y."/>
            <person name="Zwiers L.-H."/>
            <person name="Turgeon B."/>
            <person name="Goodwin S."/>
            <person name="Spatafora J."/>
            <person name="Crous P."/>
            <person name="Grigoriev I."/>
        </authorList>
    </citation>
    <scope>NUCLEOTIDE SEQUENCE</scope>
    <source>
        <strain evidence="1">CBS 525.71</strain>
    </source>
</reference>
<dbReference type="EMBL" id="MU006711">
    <property type="protein sequence ID" value="KAF2628945.1"/>
    <property type="molecule type" value="Genomic_DNA"/>
</dbReference>
<name>A0ACB6S5N9_9PLEO</name>
<gene>
    <name evidence="1" type="ORF">BU25DRAFT_409439</name>
</gene>